<comment type="similarity">
    <text evidence="1">Belongs to the CRISPR-associated protein Cas6/Cse3/CasE family.</text>
</comment>
<keyword evidence="3" id="KW-0051">Antiviral defense</keyword>
<dbReference type="RefSeq" id="WP_166917958.1">
    <property type="nucleotide sequence ID" value="NZ_JAASRN010000001.1"/>
</dbReference>
<evidence type="ECO:0000313" key="5">
    <source>
        <dbReference type="EMBL" id="NIK72640.1"/>
    </source>
</evidence>
<dbReference type="InterPro" id="IPR045747">
    <property type="entry name" value="CRISPR-assoc_prot_Cas6_N_sf"/>
</dbReference>
<evidence type="ECO:0000256" key="3">
    <source>
        <dbReference type="ARBA" id="ARBA00023118"/>
    </source>
</evidence>
<dbReference type="InterPro" id="IPR049435">
    <property type="entry name" value="Cas_Cas6_C"/>
</dbReference>
<name>A0A846MMJ3_9BACT</name>
<dbReference type="CDD" id="cd21140">
    <property type="entry name" value="Cas6_I-like"/>
    <property type="match status" value="1"/>
</dbReference>
<dbReference type="Gene3D" id="3.30.70.1900">
    <property type="match status" value="1"/>
</dbReference>
<proteinExistence type="inferred from homology"/>
<evidence type="ECO:0000259" key="4">
    <source>
        <dbReference type="Pfam" id="PF01881"/>
    </source>
</evidence>
<dbReference type="EMBL" id="JAASRN010000001">
    <property type="protein sequence ID" value="NIK72640.1"/>
    <property type="molecule type" value="Genomic_DNA"/>
</dbReference>
<keyword evidence="5" id="KW-0378">Hydrolase</keyword>
<comment type="caution">
    <text evidence="5">The sequence shown here is derived from an EMBL/GenBank/DDBJ whole genome shotgun (WGS) entry which is preliminary data.</text>
</comment>
<accession>A0A846MMJ3</accession>
<protein>
    <submittedName>
        <fullName evidence="5">CRISPR-associated endoribonuclease Cas6</fullName>
        <ecNumber evidence="5">3.1.-.-</ecNumber>
    </submittedName>
</protein>
<evidence type="ECO:0000256" key="1">
    <source>
        <dbReference type="ARBA" id="ARBA00005937"/>
    </source>
</evidence>
<keyword evidence="2" id="KW-0694">RNA-binding</keyword>
<dbReference type="GO" id="GO:0003723">
    <property type="term" value="F:RNA binding"/>
    <property type="evidence" value="ECO:0007669"/>
    <property type="project" value="UniProtKB-KW"/>
</dbReference>
<keyword evidence="6" id="KW-1185">Reference proteome</keyword>
<dbReference type="PANTHER" id="PTHR36984">
    <property type="entry name" value="CRISPR-ASSOCIATED ENDORIBONUCLEASE CAS6 1"/>
    <property type="match status" value="1"/>
</dbReference>
<organism evidence="5 6">
    <name type="scientific">Thermonema lapsum</name>
    <dbReference type="NCBI Taxonomy" id="28195"/>
    <lineage>
        <taxon>Bacteria</taxon>
        <taxon>Pseudomonadati</taxon>
        <taxon>Bacteroidota</taxon>
        <taxon>Cytophagia</taxon>
        <taxon>Cytophagales</taxon>
        <taxon>Thermonemataceae</taxon>
        <taxon>Thermonema</taxon>
    </lineage>
</organism>
<dbReference type="EC" id="3.1.-.-" evidence="5"/>
<evidence type="ECO:0000256" key="2">
    <source>
        <dbReference type="ARBA" id="ARBA00022884"/>
    </source>
</evidence>
<feature type="domain" description="CRISPR associated protein Cas6 C-terminal" evidence="4">
    <location>
        <begin position="117"/>
        <end position="247"/>
    </location>
</feature>
<dbReference type="PANTHER" id="PTHR36984:SF1">
    <property type="entry name" value="CRISPR-ASSOCIATED ENDORIBONUCLEASE CAS6 1"/>
    <property type="match status" value="1"/>
</dbReference>
<reference evidence="5 6" key="1">
    <citation type="submission" date="2020-03" db="EMBL/GenBank/DDBJ databases">
        <title>Genomic Encyclopedia of Type Strains, Phase IV (KMG-IV): sequencing the most valuable type-strain genomes for metagenomic binning, comparative biology and taxonomic classification.</title>
        <authorList>
            <person name="Goeker M."/>
        </authorList>
    </citation>
    <scope>NUCLEOTIDE SEQUENCE [LARGE SCALE GENOMIC DNA]</scope>
    <source>
        <strain evidence="5 6">DSM 5718</strain>
    </source>
</reference>
<dbReference type="Gene3D" id="3.30.70.1890">
    <property type="match status" value="1"/>
</dbReference>
<dbReference type="Proteomes" id="UP000537126">
    <property type="component" value="Unassembled WGS sequence"/>
</dbReference>
<dbReference type="InterPro" id="IPR010156">
    <property type="entry name" value="CRISPR-assoc_prot_Cas6"/>
</dbReference>
<dbReference type="GO" id="GO:0016788">
    <property type="term" value="F:hydrolase activity, acting on ester bonds"/>
    <property type="evidence" value="ECO:0007669"/>
    <property type="project" value="InterPro"/>
</dbReference>
<dbReference type="Pfam" id="PF01881">
    <property type="entry name" value="Cas_Cas6_C"/>
    <property type="match status" value="1"/>
</dbReference>
<dbReference type="AlphaFoldDB" id="A0A846MMJ3"/>
<gene>
    <name evidence="5" type="ORF">FHS56_000126</name>
</gene>
<sequence length="260" mass="29613">MRVRIIFSMLGKAIVPFHHQPLIAQMIKVLRQQLPAEDASYTHYHFSSLKGQIKVQKNGLLYQSKHVTLVFAALSPSFVQKILKALFAQPKVCIGNLWLKAEYVEEEVVPELPFESKMLCLSPLLLIAPQEDAYNAKRLIPPTENLFSDLVYESTILRAEASGLYDEATLNEFHRFQIVPDENYLKQLAAQDKKYARLYEVGQDKSRLVVRGYSFPFTLYAHPLLKRFIMLTGLGALPHLGYGMLDLASGPMPKHRIDIL</sequence>
<dbReference type="GO" id="GO:0051607">
    <property type="term" value="P:defense response to virus"/>
    <property type="evidence" value="ECO:0007669"/>
    <property type="project" value="UniProtKB-KW"/>
</dbReference>
<evidence type="ECO:0000313" key="6">
    <source>
        <dbReference type="Proteomes" id="UP000537126"/>
    </source>
</evidence>